<dbReference type="PROSITE" id="PS00137">
    <property type="entry name" value="SUBTILASE_HIS"/>
    <property type="match status" value="1"/>
</dbReference>
<organism evidence="10 11">
    <name type="scientific">Planomonospora sphaerica</name>
    <dbReference type="NCBI Taxonomy" id="161355"/>
    <lineage>
        <taxon>Bacteria</taxon>
        <taxon>Bacillati</taxon>
        <taxon>Actinomycetota</taxon>
        <taxon>Actinomycetes</taxon>
        <taxon>Streptosporangiales</taxon>
        <taxon>Streptosporangiaceae</taxon>
        <taxon>Planomonospora</taxon>
    </lineage>
</organism>
<evidence type="ECO:0000313" key="10">
    <source>
        <dbReference type="EMBL" id="GAT68036.1"/>
    </source>
</evidence>
<dbReference type="InterPro" id="IPR023827">
    <property type="entry name" value="Peptidase_S8_Asp-AS"/>
</dbReference>
<accession>A0A161LPF2</accession>
<comment type="similarity">
    <text evidence="1 5 6">Belongs to the peptidase S8 family.</text>
</comment>
<keyword evidence="4 5" id="KW-0720">Serine protease</keyword>
<evidence type="ECO:0000256" key="1">
    <source>
        <dbReference type="ARBA" id="ARBA00011073"/>
    </source>
</evidence>
<evidence type="ECO:0000256" key="3">
    <source>
        <dbReference type="ARBA" id="ARBA00022801"/>
    </source>
</evidence>
<feature type="active site" description="Charge relay system" evidence="5">
    <location>
        <position position="392"/>
    </location>
</feature>
<evidence type="ECO:0000256" key="7">
    <source>
        <dbReference type="SAM" id="MobiDB-lite"/>
    </source>
</evidence>
<dbReference type="PROSITE" id="PS51892">
    <property type="entry name" value="SUBTILASE"/>
    <property type="match status" value="1"/>
</dbReference>
<dbReference type="GO" id="GO:0004252">
    <property type="term" value="F:serine-type endopeptidase activity"/>
    <property type="evidence" value="ECO:0007669"/>
    <property type="project" value="UniProtKB-UniRule"/>
</dbReference>
<dbReference type="InterPro" id="IPR000209">
    <property type="entry name" value="Peptidase_S8/S53_dom"/>
</dbReference>
<dbReference type="OrthoDB" id="3530033at2"/>
<feature type="signal peptide" evidence="8">
    <location>
        <begin position="1"/>
        <end position="27"/>
    </location>
</feature>
<feature type="active site" description="Charge relay system" evidence="5">
    <location>
        <position position="223"/>
    </location>
</feature>
<evidence type="ECO:0000256" key="5">
    <source>
        <dbReference type="PROSITE-ProRule" id="PRU01240"/>
    </source>
</evidence>
<dbReference type="PANTHER" id="PTHR43806:SF11">
    <property type="entry name" value="CEREVISIN-RELATED"/>
    <property type="match status" value="1"/>
</dbReference>
<sequence>MPATTQVLGTIAALALAAGLTASPAAADVRPAAAVPPPALSTAPAVSTAPDDAAPAPEEWQPSGPAGLTGPVSEVLADAPERGPVRVVTLTADSAGRPEVSVTVAEDRGEAAEAVQDARAVPDTLAIAVDSKVSAVGGASPLLAAGTASAAAAWVDDAYRGAQWPLNTLSAESVWKSATGAGQIVAVVDSGVDAAHPDLAGTVLSGTDLVVDRGTGQSDPNGHGTHVAGIVAAKAGNGVGIAGLAHGAKILPVRVLDADGSGWSSDVAAGITYAADHGATVINLSLGSPGSDPMVRSAIDYALAKDVVVVAAAGNSAQDCSKVSNPYPGENCGNPVNYPAAFPGVVGVAATDSADARAAFSEYGSYVDVAAPGVRVRSTYPSSRYLDMSGTSMASPYAAATVALIRAKFPAMSAAQATARLTGTARDLGTAGRDPYYGAGLVQPLAALSGPSGEAAPVTAPAPTPATAPTPAPVSTVTGLKVSATTVTAGQSVVATATVRTSSGTGITGTAQLCSRRVTARAYSCANVAVRDGIAAKSLRVDAGTYVYARFAGTATAKASTSAAVRIHARPKATVAGGRGKLSFQVYQPRRQRVSVQRYHRGAWRTVKTSAASSTASRTVSGLSRGTYRVVVAASADLLTVTSGKTAVR</sequence>
<dbReference type="STRING" id="161355.PS9374_03697"/>
<dbReference type="AlphaFoldDB" id="A0A161LPF2"/>
<evidence type="ECO:0000256" key="8">
    <source>
        <dbReference type="SAM" id="SignalP"/>
    </source>
</evidence>
<keyword evidence="11" id="KW-1185">Reference proteome</keyword>
<keyword evidence="2 5" id="KW-0645">Protease</keyword>
<dbReference type="RefSeq" id="WP_084008488.1">
    <property type="nucleotide sequence ID" value="NZ_BDCX01000008.1"/>
</dbReference>
<evidence type="ECO:0000256" key="2">
    <source>
        <dbReference type="ARBA" id="ARBA00022670"/>
    </source>
</evidence>
<gene>
    <name evidence="10" type="ORF">PS9374_03697</name>
</gene>
<dbReference type="EMBL" id="BDCX01000008">
    <property type="protein sequence ID" value="GAT68036.1"/>
    <property type="molecule type" value="Genomic_DNA"/>
</dbReference>
<evidence type="ECO:0000256" key="6">
    <source>
        <dbReference type="RuleBase" id="RU003355"/>
    </source>
</evidence>
<protein>
    <submittedName>
        <fullName evidence="10">Peptidase</fullName>
    </submittedName>
</protein>
<dbReference type="PANTHER" id="PTHR43806">
    <property type="entry name" value="PEPTIDASE S8"/>
    <property type="match status" value="1"/>
</dbReference>
<feature type="active site" description="Charge relay system" evidence="5">
    <location>
        <position position="189"/>
    </location>
</feature>
<proteinExistence type="inferred from homology"/>
<dbReference type="InterPro" id="IPR036852">
    <property type="entry name" value="Peptidase_S8/S53_dom_sf"/>
</dbReference>
<comment type="caution">
    <text evidence="10">The sequence shown here is derived from an EMBL/GenBank/DDBJ whole genome shotgun (WGS) entry which is preliminary data.</text>
</comment>
<evidence type="ECO:0000313" key="11">
    <source>
        <dbReference type="Proteomes" id="UP000077701"/>
    </source>
</evidence>
<dbReference type="InterPro" id="IPR022398">
    <property type="entry name" value="Peptidase_S8_His-AS"/>
</dbReference>
<reference evidence="11" key="2">
    <citation type="submission" date="2016-04" db="EMBL/GenBank/DDBJ databases">
        <title>Planomonospora sphaerica JCM9374 whole genome shotgun sequence.</title>
        <authorList>
            <person name="Suzuki T."/>
            <person name="Dohra H."/>
            <person name="Kodani S."/>
        </authorList>
    </citation>
    <scope>NUCLEOTIDE SEQUENCE [LARGE SCALE GENOMIC DNA]</scope>
    <source>
        <strain evidence="11">JCM 9374</strain>
    </source>
</reference>
<dbReference type="Proteomes" id="UP000077701">
    <property type="component" value="Unassembled WGS sequence"/>
</dbReference>
<dbReference type="SUPFAM" id="SSF52743">
    <property type="entry name" value="Subtilisin-like"/>
    <property type="match status" value="1"/>
</dbReference>
<dbReference type="PROSITE" id="PS00138">
    <property type="entry name" value="SUBTILASE_SER"/>
    <property type="match status" value="1"/>
</dbReference>
<keyword evidence="3 5" id="KW-0378">Hydrolase</keyword>
<dbReference type="InterPro" id="IPR050131">
    <property type="entry name" value="Peptidase_S8_subtilisin-like"/>
</dbReference>
<evidence type="ECO:0000256" key="4">
    <source>
        <dbReference type="ARBA" id="ARBA00022825"/>
    </source>
</evidence>
<dbReference type="Gene3D" id="3.40.50.200">
    <property type="entry name" value="Peptidase S8/S53 domain"/>
    <property type="match status" value="1"/>
</dbReference>
<feature type="region of interest" description="Disordered" evidence="7">
    <location>
        <begin position="37"/>
        <end position="72"/>
    </location>
</feature>
<feature type="compositionally biased region" description="Low complexity" evidence="7">
    <location>
        <begin position="40"/>
        <end position="57"/>
    </location>
</feature>
<dbReference type="PROSITE" id="PS00136">
    <property type="entry name" value="SUBTILASE_ASP"/>
    <property type="match status" value="1"/>
</dbReference>
<feature type="region of interest" description="Disordered" evidence="7">
    <location>
        <begin position="452"/>
        <end position="473"/>
    </location>
</feature>
<feature type="domain" description="Peptidase S8/S53" evidence="9">
    <location>
        <begin position="180"/>
        <end position="440"/>
    </location>
</feature>
<dbReference type="Pfam" id="PF00082">
    <property type="entry name" value="Peptidase_S8"/>
    <property type="match status" value="1"/>
</dbReference>
<feature type="compositionally biased region" description="Pro residues" evidence="7">
    <location>
        <begin position="460"/>
        <end position="472"/>
    </location>
</feature>
<name>A0A161LPF2_9ACTN</name>
<dbReference type="InterPro" id="IPR015500">
    <property type="entry name" value="Peptidase_S8_subtilisin-rel"/>
</dbReference>
<dbReference type="InterPro" id="IPR023828">
    <property type="entry name" value="Peptidase_S8_Ser-AS"/>
</dbReference>
<dbReference type="PRINTS" id="PR00723">
    <property type="entry name" value="SUBTILISIN"/>
</dbReference>
<reference evidence="10 11" key="1">
    <citation type="journal article" date="2016" name="Genome Announc.">
        <title>Draft Genome Sequence of Planomonospora sphaerica JCM9374, a Rare Actinomycete.</title>
        <authorList>
            <person name="Dohra H."/>
            <person name="Suzuki T."/>
            <person name="Inoue Y."/>
            <person name="Kodani S."/>
        </authorList>
    </citation>
    <scope>NUCLEOTIDE SEQUENCE [LARGE SCALE GENOMIC DNA]</scope>
    <source>
        <strain evidence="10 11">JCM 9374</strain>
    </source>
</reference>
<dbReference type="GO" id="GO:0006508">
    <property type="term" value="P:proteolysis"/>
    <property type="evidence" value="ECO:0007669"/>
    <property type="project" value="UniProtKB-KW"/>
</dbReference>
<evidence type="ECO:0000259" key="9">
    <source>
        <dbReference type="Pfam" id="PF00082"/>
    </source>
</evidence>
<keyword evidence="8" id="KW-0732">Signal</keyword>
<feature type="chain" id="PRO_5007824758" evidence="8">
    <location>
        <begin position="28"/>
        <end position="649"/>
    </location>
</feature>